<dbReference type="InterPro" id="IPR036691">
    <property type="entry name" value="Endo/exonu/phosph_ase_sf"/>
</dbReference>
<organism evidence="2 3">
    <name type="scientific">Stegodyphus mimosarum</name>
    <name type="common">African social velvet spider</name>
    <dbReference type="NCBI Taxonomy" id="407821"/>
    <lineage>
        <taxon>Eukaryota</taxon>
        <taxon>Metazoa</taxon>
        <taxon>Ecdysozoa</taxon>
        <taxon>Arthropoda</taxon>
        <taxon>Chelicerata</taxon>
        <taxon>Arachnida</taxon>
        <taxon>Araneae</taxon>
        <taxon>Araneomorphae</taxon>
        <taxon>Entelegynae</taxon>
        <taxon>Eresoidea</taxon>
        <taxon>Eresidae</taxon>
        <taxon>Stegodyphus</taxon>
    </lineage>
</organism>
<accession>A0A087TPD4</accession>
<evidence type="ECO:0000259" key="1">
    <source>
        <dbReference type="Pfam" id="PF14529"/>
    </source>
</evidence>
<dbReference type="SUPFAM" id="SSF56219">
    <property type="entry name" value="DNase I-like"/>
    <property type="match status" value="1"/>
</dbReference>
<sequence>MITSVYLAPTENPTPTINTLTKLLQEHRCPHVISGDFNSQHTVWGYPRNNPRGTQILEFINANNLILHNQETDSPSFDNIYTQGWTDLQITTAHLANCIYNRKIWDEHSESDHKYITFEITENITKLKF</sequence>
<dbReference type="AlphaFoldDB" id="A0A087TPD4"/>
<name>A0A087TPD4_STEMI</name>
<dbReference type="EMBL" id="KK116157">
    <property type="protein sequence ID" value="KFM66973.1"/>
    <property type="molecule type" value="Genomic_DNA"/>
</dbReference>
<evidence type="ECO:0000313" key="2">
    <source>
        <dbReference type="EMBL" id="KFM66973.1"/>
    </source>
</evidence>
<protein>
    <recommendedName>
        <fullName evidence="1">Endonuclease/exonuclease/phosphatase domain-containing protein</fullName>
    </recommendedName>
</protein>
<dbReference type="Pfam" id="PF14529">
    <property type="entry name" value="Exo_endo_phos_2"/>
    <property type="match status" value="1"/>
</dbReference>
<feature type="non-terminal residue" evidence="2">
    <location>
        <position position="129"/>
    </location>
</feature>
<keyword evidence="3" id="KW-1185">Reference proteome</keyword>
<dbReference type="Gene3D" id="3.60.10.10">
    <property type="entry name" value="Endonuclease/exonuclease/phosphatase"/>
    <property type="match status" value="1"/>
</dbReference>
<dbReference type="Proteomes" id="UP000054359">
    <property type="component" value="Unassembled WGS sequence"/>
</dbReference>
<proteinExistence type="predicted"/>
<dbReference type="GO" id="GO:0003824">
    <property type="term" value="F:catalytic activity"/>
    <property type="evidence" value="ECO:0007669"/>
    <property type="project" value="InterPro"/>
</dbReference>
<reference evidence="2 3" key="1">
    <citation type="submission" date="2013-11" db="EMBL/GenBank/DDBJ databases">
        <title>Genome sequencing of Stegodyphus mimosarum.</title>
        <authorList>
            <person name="Bechsgaard J."/>
        </authorList>
    </citation>
    <scope>NUCLEOTIDE SEQUENCE [LARGE SCALE GENOMIC DNA]</scope>
</reference>
<evidence type="ECO:0000313" key="3">
    <source>
        <dbReference type="Proteomes" id="UP000054359"/>
    </source>
</evidence>
<dbReference type="OMA" id="NRICADV"/>
<dbReference type="OrthoDB" id="6437148at2759"/>
<feature type="domain" description="Endonuclease/exonuclease/phosphatase" evidence="1">
    <location>
        <begin position="2"/>
        <end position="116"/>
    </location>
</feature>
<gene>
    <name evidence="2" type="ORF">X975_05926</name>
</gene>
<dbReference type="InterPro" id="IPR005135">
    <property type="entry name" value="Endo/exonuclease/phosphatase"/>
</dbReference>